<dbReference type="EMBL" id="BGPR01014976">
    <property type="protein sequence ID" value="GBN67489.1"/>
    <property type="molecule type" value="Genomic_DNA"/>
</dbReference>
<evidence type="ECO:0000313" key="1">
    <source>
        <dbReference type="EMBL" id="GBN67489.1"/>
    </source>
</evidence>
<reference evidence="1 2" key="1">
    <citation type="journal article" date="2019" name="Sci. Rep.">
        <title>Orb-weaving spider Araneus ventricosus genome elucidates the spidroin gene catalogue.</title>
        <authorList>
            <person name="Kono N."/>
            <person name="Nakamura H."/>
            <person name="Ohtoshi R."/>
            <person name="Moran D.A.P."/>
            <person name="Shinohara A."/>
            <person name="Yoshida Y."/>
            <person name="Fujiwara M."/>
            <person name="Mori M."/>
            <person name="Tomita M."/>
            <person name="Arakawa K."/>
        </authorList>
    </citation>
    <scope>NUCLEOTIDE SEQUENCE [LARGE SCALE GENOMIC DNA]</scope>
</reference>
<protein>
    <submittedName>
        <fullName evidence="1">Uncharacterized protein</fullName>
    </submittedName>
</protein>
<comment type="caution">
    <text evidence="1">The sequence shown here is derived from an EMBL/GenBank/DDBJ whole genome shotgun (WGS) entry which is preliminary data.</text>
</comment>
<name>A0A4Y2QWK4_ARAVE</name>
<dbReference type="AlphaFoldDB" id="A0A4Y2QWK4"/>
<dbReference type="Proteomes" id="UP000499080">
    <property type="component" value="Unassembled WGS sequence"/>
</dbReference>
<gene>
    <name evidence="1" type="ORF">AVEN_128941_1</name>
</gene>
<keyword evidence="2" id="KW-1185">Reference proteome</keyword>
<proteinExistence type="predicted"/>
<organism evidence="1 2">
    <name type="scientific">Araneus ventricosus</name>
    <name type="common">Orbweaver spider</name>
    <name type="synonym">Epeira ventricosa</name>
    <dbReference type="NCBI Taxonomy" id="182803"/>
    <lineage>
        <taxon>Eukaryota</taxon>
        <taxon>Metazoa</taxon>
        <taxon>Ecdysozoa</taxon>
        <taxon>Arthropoda</taxon>
        <taxon>Chelicerata</taxon>
        <taxon>Arachnida</taxon>
        <taxon>Araneae</taxon>
        <taxon>Araneomorphae</taxon>
        <taxon>Entelegynae</taxon>
        <taxon>Araneoidea</taxon>
        <taxon>Araneidae</taxon>
        <taxon>Araneus</taxon>
    </lineage>
</organism>
<sequence>MVAPSESSLDTSIVEDESEATLTLCGESQLENLNGETSTSLQAEDTCQIDEAANTFPIYGGPPRKKRKRTETDEILAAALFPRKV</sequence>
<evidence type="ECO:0000313" key="2">
    <source>
        <dbReference type="Proteomes" id="UP000499080"/>
    </source>
</evidence>
<accession>A0A4Y2QWK4</accession>